<evidence type="ECO:0000313" key="2">
    <source>
        <dbReference type="Proteomes" id="UP001058441"/>
    </source>
</evidence>
<dbReference type="EMBL" id="OP172868">
    <property type="protein sequence ID" value="UVT31041.1"/>
    <property type="molecule type" value="Genomic_DNA"/>
</dbReference>
<dbReference type="Proteomes" id="UP001058441">
    <property type="component" value="Genome"/>
</dbReference>
<keyword evidence="2" id="KW-1185">Reference proteome</keyword>
<gene>
    <name evidence="1" type="primary">60</name>
    <name evidence="1" type="ORF">SEA_PARVUSTARDA_60</name>
</gene>
<organism evidence="1 2">
    <name type="scientific">Gordonia phage ParvusTarda</name>
    <dbReference type="NCBI Taxonomy" id="2927261"/>
    <lineage>
        <taxon>Viruses</taxon>
        <taxon>Duplodnaviria</taxon>
        <taxon>Heunggongvirae</taxon>
        <taxon>Uroviricota</taxon>
        <taxon>Caudoviricetes</taxon>
        <taxon>Dovevirinae</taxon>
        <taxon>Lambovirus</taxon>
        <taxon>Lambovirus parvustarda</taxon>
    </lineage>
</organism>
<name>A0A9E7QPD3_9CAUD</name>
<protein>
    <submittedName>
        <fullName evidence="1">Uncharacterized protein</fullName>
    </submittedName>
</protein>
<sequence length="55" mass="6277">MIDANIEPDRCLICGEFMDYCLGHGPDTELDFWDSHEHGDHTRCNKLACEEANHA</sequence>
<reference evidence="1" key="1">
    <citation type="submission" date="2022-08" db="EMBL/GenBank/DDBJ databases">
        <authorList>
            <person name="Madden B."/>
            <person name="Scherer A.E."/>
            <person name="Alnozaily A."/>
            <person name="Amadi D."/>
            <person name="Ghanbari-Martinez R.M."/>
            <person name="Hernandez J.D."/>
            <person name="Jacoby M.E."/>
            <person name="Machiraju V.K."/>
            <person name="Nalbantoglu E."/>
            <person name="Nawabe M."/>
            <person name="Niccum P."/>
            <person name="Wilkins Z."/>
            <person name="Zaghmout Y."/>
            <person name="Zakari M."/>
            <person name="Braverman J.L."/>
            <person name="Makula M.N."/>
            <person name="Singer L."/>
            <person name="Whitefleet-Smith J.L."/>
            <person name="Garlena R.A."/>
            <person name="Russell D.A."/>
            <person name="Jacobs-Sera D."/>
            <person name="Hatfull G.F."/>
        </authorList>
    </citation>
    <scope>NUCLEOTIDE SEQUENCE</scope>
</reference>
<evidence type="ECO:0000313" key="1">
    <source>
        <dbReference type="EMBL" id="UVT31041.1"/>
    </source>
</evidence>
<accession>A0A9E7QPD3</accession>
<proteinExistence type="predicted"/>